<dbReference type="STRING" id="655015.B1812_04465"/>
<sequence length="134" mass="14568">MLVVSPDHVWANRTGLRPADIMAGDWILREPGSGTRSVFENELTRLGLAPQQLKVVLELPSKEAVRAAVEAGGEATAISASVAAPSLEAELLCPVSFRLPEREFHVLQHKQRYSSRIGEAFLASIKGIDAREPL</sequence>
<evidence type="ECO:0000313" key="6">
    <source>
        <dbReference type="Proteomes" id="UP000193978"/>
    </source>
</evidence>
<keyword evidence="6" id="KW-1185">Reference proteome</keyword>
<protein>
    <recommendedName>
        <fullName evidence="4">LysR substrate-binding domain-containing protein</fullName>
    </recommendedName>
</protein>
<accession>A0A1W6MSI1</accession>
<keyword evidence="3" id="KW-0804">Transcription</keyword>
<dbReference type="SUPFAM" id="SSF53850">
    <property type="entry name" value="Periplasmic binding protein-like II"/>
    <property type="match status" value="1"/>
</dbReference>
<dbReference type="PANTHER" id="PTHR30126:SF39">
    <property type="entry name" value="HTH-TYPE TRANSCRIPTIONAL REGULATOR CYSL"/>
    <property type="match status" value="1"/>
</dbReference>
<organism evidence="5 6">
    <name type="scientific">Methylocystis bryophila</name>
    <dbReference type="NCBI Taxonomy" id="655015"/>
    <lineage>
        <taxon>Bacteria</taxon>
        <taxon>Pseudomonadati</taxon>
        <taxon>Pseudomonadota</taxon>
        <taxon>Alphaproteobacteria</taxon>
        <taxon>Hyphomicrobiales</taxon>
        <taxon>Methylocystaceae</taxon>
        <taxon>Methylocystis</taxon>
    </lineage>
</organism>
<dbReference type="Gene3D" id="3.40.190.290">
    <property type="match status" value="1"/>
</dbReference>
<evidence type="ECO:0000256" key="1">
    <source>
        <dbReference type="ARBA" id="ARBA00009437"/>
    </source>
</evidence>
<proteinExistence type="inferred from homology"/>
<dbReference type="Proteomes" id="UP000193978">
    <property type="component" value="Chromosome"/>
</dbReference>
<evidence type="ECO:0000256" key="3">
    <source>
        <dbReference type="ARBA" id="ARBA00023163"/>
    </source>
</evidence>
<gene>
    <name evidence="5" type="ORF">B1812_04465</name>
</gene>
<evidence type="ECO:0000259" key="4">
    <source>
        <dbReference type="Pfam" id="PF03466"/>
    </source>
</evidence>
<dbReference type="KEGG" id="mbry:B1812_04465"/>
<name>A0A1W6MSI1_9HYPH</name>
<evidence type="ECO:0000256" key="2">
    <source>
        <dbReference type="ARBA" id="ARBA00023015"/>
    </source>
</evidence>
<feature type="domain" description="LysR substrate-binding" evidence="4">
    <location>
        <begin position="2"/>
        <end position="125"/>
    </location>
</feature>
<dbReference type="Pfam" id="PF03466">
    <property type="entry name" value="LysR_substrate"/>
    <property type="match status" value="1"/>
</dbReference>
<dbReference type="GO" id="GO:0000976">
    <property type="term" value="F:transcription cis-regulatory region binding"/>
    <property type="evidence" value="ECO:0007669"/>
    <property type="project" value="TreeGrafter"/>
</dbReference>
<dbReference type="AlphaFoldDB" id="A0A1W6MSI1"/>
<dbReference type="EMBL" id="CP019948">
    <property type="protein sequence ID" value="ARN80449.1"/>
    <property type="molecule type" value="Genomic_DNA"/>
</dbReference>
<reference evidence="5 6" key="1">
    <citation type="submission" date="2017-02" db="EMBL/GenBank/DDBJ databases">
        <authorList>
            <person name="Peterson S.W."/>
        </authorList>
    </citation>
    <scope>NUCLEOTIDE SEQUENCE [LARGE SCALE GENOMIC DNA]</scope>
    <source>
        <strain evidence="5 6">S285</strain>
    </source>
</reference>
<dbReference type="PANTHER" id="PTHR30126">
    <property type="entry name" value="HTH-TYPE TRANSCRIPTIONAL REGULATOR"/>
    <property type="match status" value="1"/>
</dbReference>
<dbReference type="InterPro" id="IPR005119">
    <property type="entry name" value="LysR_subst-bd"/>
</dbReference>
<evidence type="ECO:0000313" key="5">
    <source>
        <dbReference type="EMBL" id="ARN80449.1"/>
    </source>
</evidence>
<comment type="similarity">
    <text evidence="1">Belongs to the LysR transcriptional regulatory family.</text>
</comment>
<keyword evidence="2" id="KW-0805">Transcription regulation</keyword>
<dbReference type="GO" id="GO:0006355">
    <property type="term" value="P:regulation of DNA-templated transcription"/>
    <property type="evidence" value="ECO:0007669"/>
    <property type="project" value="TreeGrafter"/>
</dbReference>